<dbReference type="InterPro" id="IPR022409">
    <property type="entry name" value="PKD/Chitinase_dom"/>
</dbReference>
<reference evidence="3" key="1">
    <citation type="journal article" date="2019" name="Int. J. Syst. Evol. Microbiol.">
        <title>The Global Catalogue of Microorganisms (GCM) 10K type strain sequencing project: providing services to taxonomists for standard genome sequencing and annotation.</title>
        <authorList>
            <consortium name="The Broad Institute Genomics Platform"/>
            <consortium name="The Broad Institute Genome Sequencing Center for Infectious Disease"/>
            <person name="Wu L."/>
            <person name="Ma J."/>
        </authorList>
    </citation>
    <scope>NUCLEOTIDE SEQUENCE [LARGE SCALE GENOMIC DNA]</scope>
    <source>
        <strain evidence="3">JCM 32105</strain>
    </source>
</reference>
<keyword evidence="3" id="KW-1185">Reference proteome</keyword>
<name>A0ABP8NJZ7_9BACT</name>
<feature type="domain" description="PKD" evidence="1">
    <location>
        <begin position="609"/>
        <end position="676"/>
    </location>
</feature>
<proteinExistence type="predicted"/>
<dbReference type="SMART" id="SM00089">
    <property type="entry name" value="PKD"/>
    <property type="match status" value="2"/>
</dbReference>
<dbReference type="SUPFAM" id="SSF49299">
    <property type="entry name" value="PKD domain"/>
    <property type="match status" value="2"/>
</dbReference>
<dbReference type="InterPro" id="IPR013783">
    <property type="entry name" value="Ig-like_fold"/>
</dbReference>
<dbReference type="InterPro" id="IPR035986">
    <property type="entry name" value="PKD_dom_sf"/>
</dbReference>
<dbReference type="Pfam" id="PF18911">
    <property type="entry name" value="PKD_4"/>
    <property type="match status" value="1"/>
</dbReference>
<sequence length="1017" mass="108102">MTIGFVLALTNSAYAQIVGTNCFVQGTFLDIGMNRNASFGACNGNGAIPGSYHRHSTAGAPPTGTNLAETYDYGHDGWATGAPVFMGDYTYPGSPFEGWEIQIGTARSQAFQNCGGTFTNVGGATMTGNHTAYSSAGGVALGVWDGTFTSGGGNLAIRQTTSVDLGGSAVIVTTVLRNTGAAATGPVYYMRSCDPDNDQTWPGGGFWTTNQIVHQNEDARHRVLVSSRGATGTASYMSLGTKDCRARCGIYGGWPMPSGADLASVWAGTYGGGTYGPVGATSDGDIAIELTYNLGSIPAGDSTVLSYAYIFNGNLGIDSAFPDPQIVVNGVPKISWAPPTPNYDTFDFCQFPGLTSINVDLLNADTRSWSWSKWTWSPGTGLSATTGTHVTISAGGLPPMITYTITGTDSATGMYSCHNKVFYLTILTCNSATSNNPCLGDTIFLNAPGDSLGATYQWYGPAPFTTVFATTQSHTILGATPAHSGVYTVIKTVGGVPDTSTTTVQVYLPADPTVASNQPDCAPIVDPLTLSVSTDSVVNAWSWSGPGGFTSTLPNPAVSPFDSSLQGYYAVTVTTTHGCKSSDSVLVKPGPVADFDFVRHPGCPNDTVFVDNTSVHGATFEWSFGDGSKSFDKEPGMHVYNPNNGVHTVTLTATSSNGCKSTHTEVVDMTHTVTADFDFVDDTICNGTPLAITDLSSSTNSSAPAGLSSHMWTYEGGHTDNTNGSPATYTFASEGVYDVTLDVVDLIGCPASVTKTAYVLQPYIHSIKDSSFCLSMPMPLWLDIRSETVDPGYDYDYVWTPAIGLSSSTIKEPVFDAVGSFTYTITATMQHEGCVATHVMTLNSTLPKQILNVTDDTKIYYGQSVQLNAENTLFYQWAPNDGSLTNPNINNPVATPTVTTTYTVYGMDFYGCRDTAYVTVIVDSSQTEFIPSGFTPNGDGLNDVFRPVGSIYHTMVEMRVYNRWGQQVFYTNNKELSWDGTFEGKPCDIGTYHYSIIVARPGHDHNQVIKGEVTLIR</sequence>
<dbReference type="Proteomes" id="UP001500067">
    <property type="component" value="Unassembled WGS sequence"/>
</dbReference>
<dbReference type="Gene3D" id="2.60.40.10">
    <property type="entry name" value="Immunoglobulins"/>
    <property type="match status" value="4"/>
</dbReference>
<gene>
    <name evidence="2" type="ORF">GCM10023093_21950</name>
</gene>
<dbReference type="EMBL" id="BAABFA010000014">
    <property type="protein sequence ID" value="GAA4466955.1"/>
    <property type="molecule type" value="Genomic_DNA"/>
</dbReference>
<dbReference type="PROSITE" id="PS50093">
    <property type="entry name" value="PKD"/>
    <property type="match status" value="2"/>
</dbReference>
<dbReference type="CDD" id="cd00146">
    <property type="entry name" value="PKD"/>
    <property type="match status" value="1"/>
</dbReference>
<protein>
    <recommendedName>
        <fullName evidence="1">PKD domain-containing protein</fullName>
    </recommendedName>
</protein>
<evidence type="ECO:0000313" key="3">
    <source>
        <dbReference type="Proteomes" id="UP001500067"/>
    </source>
</evidence>
<dbReference type="InterPro" id="IPR026341">
    <property type="entry name" value="T9SS_type_B"/>
</dbReference>
<comment type="caution">
    <text evidence="2">The sequence shown here is derived from an EMBL/GenBank/DDBJ whole genome shotgun (WGS) entry which is preliminary data.</text>
</comment>
<dbReference type="NCBIfam" id="TIGR04131">
    <property type="entry name" value="Bac_Flav_CTERM"/>
    <property type="match status" value="1"/>
</dbReference>
<evidence type="ECO:0000259" key="1">
    <source>
        <dbReference type="PROSITE" id="PS50093"/>
    </source>
</evidence>
<dbReference type="Pfam" id="PF13585">
    <property type="entry name" value="CHU_C"/>
    <property type="match status" value="1"/>
</dbReference>
<organism evidence="2 3">
    <name type="scientific">Nemorincola caseinilytica</name>
    <dbReference type="NCBI Taxonomy" id="2054315"/>
    <lineage>
        <taxon>Bacteria</taxon>
        <taxon>Pseudomonadati</taxon>
        <taxon>Bacteroidota</taxon>
        <taxon>Chitinophagia</taxon>
        <taxon>Chitinophagales</taxon>
        <taxon>Chitinophagaceae</taxon>
        <taxon>Nemorincola</taxon>
    </lineage>
</organism>
<feature type="domain" description="PKD" evidence="1">
    <location>
        <begin position="697"/>
        <end position="759"/>
    </location>
</feature>
<evidence type="ECO:0000313" key="2">
    <source>
        <dbReference type="EMBL" id="GAA4466955.1"/>
    </source>
</evidence>
<accession>A0ABP8NJZ7</accession>
<dbReference type="InterPro" id="IPR000601">
    <property type="entry name" value="PKD_dom"/>
</dbReference>